<proteinExistence type="predicted"/>
<keyword evidence="3" id="KW-1185">Reference proteome</keyword>
<keyword evidence="1" id="KW-1133">Transmembrane helix</keyword>
<evidence type="ECO:0000313" key="2">
    <source>
        <dbReference type="EMBL" id="VDK85471.1"/>
    </source>
</evidence>
<organism evidence="2 3">
    <name type="scientific">Dibothriocephalus latus</name>
    <name type="common">Fish tapeworm</name>
    <name type="synonym">Diphyllobothrium latum</name>
    <dbReference type="NCBI Taxonomy" id="60516"/>
    <lineage>
        <taxon>Eukaryota</taxon>
        <taxon>Metazoa</taxon>
        <taxon>Spiralia</taxon>
        <taxon>Lophotrochozoa</taxon>
        <taxon>Platyhelminthes</taxon>
        <taxon>Cestoda</taxon>
        <taxon>Eucestoda</taxon>
        <taxon>Diphyllobothriidea</taxon>
        <taxon>Diphyllobothriidae</taxon>
        <taxon>Dibothriocephalus</taxon>
    </lineage>
</organism>
<name>A0A3P6V5V6_DIBLA</name>
<keyword evidence="1" id="KW-0472">Membrane</keyword>
<feature type="transmembrane region" description="Helical" evidence="1">
    <location>
        <begin position="107"/>
        <end position="127"/>
    </location>
</feature>
<sequence length="183" mass="21076">MRAILTQPFRYLEIAAIARRLHYLQQGYLDDAPTNDDAQRETSVDGSKYSFNPRSVSDLKTFSILSCFIFSVVWLASAACQFYPELHYFTEAELQSGKYKVSMCGRVLLFCARLVHVSIRLITFVFFISLFKWIIFVVLGLHCTIYYISLLIYRCTGSVLKSGYRPDPKLPTVLDERLKVSNQ</sequence>
<dbReference type="OrthoDB" id="6356248at2759"/>
<protein>
    <recommendedName>
        <fullName evidence="4">XK-related protein</fullName>
    </recommendedName>
</protein>
<dbReference type="AlphaFoldDB" id="A0A3P6V5V6"/>
<evidence type="ECO:0008006" key="4">
    <source>
        <dbReference type="Google" id="ProtNLM"/>
    </source>
</evidence>
<feature type="transmembrane region" description="Helical" evidence="1">
    <location>
        <begin position="133"/>
        <end position="153"/>
    </location>
</feature>
<dbReference type="EMBL" id="UYRU01044127">
    <property type="protein sequence ID" value="VDK85471.1"/>
    <property type="molecule type" value="Genomic_DNA"/>
</dbReference>
<reference evidence="2 3" key="1">
    <citation type="submission" date="2018-11" db="EMBL/GenBank/DDBJ databases">
        <authorList>
            <consortium name="Pathogen Informatics"/>
        </authorList>
    </citation>
    <scope>NUCLEOTIDE SEQUENCE [LARGE SCALE GENOMIC DNA]</scope>
</reference>
<keyword evidence="1" id="KW-0812">Transmembrane</keyword>
<evidence type="ECO:0000256" key="1">
    <source>
        <dbReference type="SAM" id="Phobius"/>
    </source>
</evidence>
<dbReference type="Proteomes" id="UP000281553">
    <property type="component" value="Unassembled WGS sequence"/>
</dbReference>
<evidence type="ECO:0000313" key="3">
    <source>
        <dbReference type="Proteomes" id="UP000281553"/>
    </source>
</evidence>
<gene>
    <name evidence="2" type="ORF">DILT_LOCUS3719</name>
</gene>
<accession>A0A3P6V5V6</accession>